<dbReference type="PANTHER" id="PTHR46577:SF1">
    <property type="entry name" value="HTH-TYPE TRANSCRIPTIONAL REGULATORY PROTEIN GABR"/>
    <property type="match status" value="1"/>
</dbReference>
<dbReference type="Proteomes" id="UP000183997">
    <property type="component" value="Unassembled WGS sequence"/>
</dbReference>
<dbReference type="InterPro" id="IPR036388">
    <property type="entry name" value="WH-like_DNA-bd_sf"/>
</dbReference>
<evidence type="ECO:0000313" key="8">
    <source>
        <dbReference type="Proteomes" id="UP000183997"/>
    </source>
</evidence>
<organism evidence="7 8">
    <name type="scientific">Desulforamulus aeronauticus DSM 10349</name>
    <dbReference type="NCBI Taxonomy" id="1121421"/>
    <lineage>
        <taxon>Bacteria</taxon>
        <taxon>Bacillati</taxon>
        <taxon>Bacillota</taxon>
        <taxon>Clostridia</taxon>
        <taxon>Eubacteriales</taxon>
        <taxon>Peptococcaceae</taxon>
        <taxon>Desulforamulus</taxon>
    </lineage>
</organism>
<dbReference type="InterPro" id="IPR051446">
    <property type="entry name" value="HTH_trans_reg/aminotransferase"/>
</dbReference>
<comment type="similarity">
    <text evidence="1">In the C-terminal section; belongs to the class-I pyridoxal-phosphate-dependent aminotransferase family.</text>
</comment>
<accession>A0A1M6PCP8</accession>
<dbReference type="CDD" id="cd00609">
    <property type="entry name" value="AAT_like"/>
    <property type="match status" value="1"/>
</dbReference>
<dbReference type="InterPro" id="IPR015422">
    <property type="entry name" value="PyrdxlP-dep_Trfase_small"/>
</dbReference>
<keyword evidence="8" id="KW-1185">Reference proteome</keyword>
<dbReference type="SUPFAM" id="SSF53383">
    <property type="entry name" value="PLP-dependent transferases"/>
    <property type="match status" value="1"/>
</dbReference>
<dbReference type="PANTHER" id="PTHR46577">
    <property type="entry name" value="HTH-TYPE TRANSCRIPTIONAL REGULATORY PROTEIN GABR"/>
    <property type="match status" value="1"/>
</dbReference>
<dbReference type="InterPro" id="IPR004839">
    <property type="entry name" value="Aminotransferase_I/II_large"/>
</dbReference>
<evidence type="ECO:0000256" key="3">
    <source>
        <dbReference type="ARBA" id="ARBA00023015"/>
    </source>
</evidence>
<dbReference type="Gene3D" id="1.10.10.10">
    <property type="entry name" value="Winged helix-like DNA-binding domain superfamily/Winged helix DNA-binding domain"/>
    <property type="match status" value="1"/>
</dbReference>
<dbReference type="EMBL" id="FRAR01000006">
    <property type="protein sequence ID" value="SHK05741.1"/>
    <property type="molecule type" value="Genomic_DNA"/>
</dbReference>
<dbReference type="GO" id="GO:0030170">
    <property type="term" value="F:pyridoxal phosphate binding"/>
    <property type="evidence" value="ECO:0007669"/>
    <property type="project" value="InterPro"/>
</dbReference>
<keyword evidence="5" id="KW-0804">Transcription</keyword>
<dbReference type="Pfam" id="PF00155">
    <property type="entry name" value="Aminotran_1_2"/>
    <property type="match status" value="1"/>
</dbReference>
<dbReference type="GO" id="GO:0003677">
    <property type="term" value="F:DNA binding"/>
    <property type="evidence" value="ECO:0007669"/>
    <property type="project" value="UniProtKB-KW"/>
</dbReference>
<keyword evidence="3" id="KW-0805">Transcription regulation</keyword>
<protein>
    <submittedName>
        <fullName evidence="7">DNA-binding transcriptional regulator, MocR family, contains an aminotransferase domain</fullName>
    </submittedName>
</protein>
<sequence>MPVNSFEDYHMNWKPDKERLKHPYYLSLAEQLEHDIKNGKLQENSKLPPQRELADYLDINLSTITRTYKLCQKRGLIYATVGKGTFVSPHIGVQTTVVSHQDETAIEMGMVFPFDEDNCVVRKVASELLAKPSAEEYFDYSFPLGSPFQKNMMKKWLEEFGCSVDTDHILITAGGQNALSIVLTSLFSAGDKIAADPYTYANFIGLANMLNIELIPIKSDDLGINPGELEKVCRLISIKGIYLMPSWSNPTNQCMDAKRRSELAKVIMEQDLIVLEDDSYAILSEERIPPLATLVPDRTIYINGFSKPISAGLRVAALAFPERFKVLLERGLFNLNLKTPSLNIEIAAELIRSGVYREILQKKRERAVFRNRHYQEILGAFPHTIHPRSFFQWFPIPRNCTGRAFEAMMAVQGVCVYGSERFALGDTENNHFIRIATSSPQDENTLRKGLQIIKAGCLELSQKDTMLIV</sequence>
<dbReference type="SUPFAM" id="SSF46785">
    <property type="entry name" value="Winged helix' DNA-binding domain"/>
    <property type="match status" value="1"/>
</dbReference>
<dbReference type="Pfam" id="PF00392">
    <property type="entry name" value="GntR"/>
    <property type="match status" value="1"/>
</dbReference>
<dbReference type="AlphaFoldDB" id="A0A1M6PCP8"/>
<dbReference type="Gene3D" id="3.90.1150.10">
    <property type="entry name" value="Aspartate Aminotransferase, domain 1"/>
    <property type="match status" value="1"/>
</dbReference>
<keyword evidence="7" id="KW-0032">Aminotransferase</keyword>
<dbReference type="SMART" id="SM00345">
    <property type="entry name" value="HTH_GNTR"/>
    <property type="match status" value="1"/>
</dbReference>
<evidence type="ECO:0000256" key="2">
    <source>
        <dbReference type="ARBA" id="ARBA00022898"/>
    </source>
</evidence>
<dbReference type="OrthoDB" id="457376at2"/>
<dbReference type="GO" id="GO:0003700">
    <property type="term" value="F:DNA-binding transcription factor activity"/>
    <property type="evidence" value="ECO:0007669"/>
    <property type="project" value="InterPro"/>
</dbReference>
<dbReference type="RefSeq" id="WP_072910711.1">
    <property type="nucleotide sequence ID" value="NZ_FRAR01000006.1"/>
</dbReference>
<dbReference type="InterPro" id="IPR036390">
    <property type="entry name" value="WH_DNA-bd_sf"/>
</dbReference>
<reference evidence="8" key="1">
    <citation type="submission" date="2016-11" db="EMBL/GenBank/DDBJ databases">
        <authorList>
            <person name="Varghese N."/>
            <person name="Submissions S."/>
        </authorList>
    </citation>
    <scope>NUCLEOTIDE SEQUENCE [LARGE SCALE GENOMIC DNA]</scope>
    <source>
        <strain evidence="8">DSM 10349</strain>
    </source>
</reference>
<evidence type="ECO:0000259" key="6">
    <source>
        <dbReference type="PROSITE" id="PS50949"/>
    </source>
</evidence>
<keyword evidence="4 7" id="KW-0238">DNA-binding</keyword>
<evidence type="ECO:0000256" key="1">
    <source>
        <dbReference type="ARBA" id="ARBA00005384"/>
    </source>
</evidence>
<dbReference type="STRING" id="1121421.SAMN02745123_00504"/>
<name>A0A1M6PCP8_9FIRM</name>
<keyword evidence="7" id="KW-0808">Transferase</keyword>
<evidence type="ECO:0000256" key="4">
    <source>
        <dbReference type="ARBA" id="ARBA00023125"/>
    </source>
</evidence>
<keyword evidence="2" id="KW-0663">Pyridoxal phosphate</keyword>
<dbReference type="InterPro" id="IPR015424">
    <property type="entry name" value="PyrdxlP-dep_Trfase"/>
</dbReference>
<evidence type="ECO:0000256" key="5">
    <source>
        <dbReference type="ARBA" id="ARBA00023163"/>
    </source>
</evidence>
<dbReference type="CDD" id="cd07377">
    <property type="entry name" value="WHTH_GntR"/>
    <property type="match status" value="1"/>
</dbReference>
<proteinExistence type="inferred from homology"/>
<dbReference type="Gene3D" id="3.40.640.10">
    <property type="entry name" value="Type I PLP-dependent aspartate aminotransferase-like (Major domain)"/>
    <property type="match status" value="1"/>
</dbReference>
<evidence type="ECO:0000313" key="7">
    <source>
        <dbReference type="EMBL" id="SHK05741.1"/>
    </source>
</evidence>
<gene>
    <name evidence="7" type="ORF">SAMN02745123_00504</name>
</gene>
<dbReference type="GO" id="GO:0008483">
    <property type="term" value="F:transaminase activity"/>
    <property type="evidence" value="ECO:0007669"/>
    <property type="project" value="UniProtKB-KW"/>
</dbReference>
<dbReference type="InterPro" id="IPR000524">
    <property type="entry name" value="Tscrpt_reg_HTH_GntR"/>
</dbReference>
<dbReference type="PROSITE" id="PS50949">
    <property type="entry name" value="HTH_GNTR"/>
    <property type="match status" value="1"/>
</dbReference>
<feature type="domain" description="HTH gntR-type" evidence="6">
    <location>
        <begin position="22"/>
        <end position="90"/>
    </location>
</feature>
<dbReference type="InterPro" id="IPR015421">
    <property type="entry name" value="PyrdxlP-dep_Trfase_major"/>
</dbReference>